<organism evidence="8 9">
    <name type="scientific">Odynerus spinipes</name>
    <dbReference type="NCBI Taxonomy" id="1348599"/>
    <lineage>
        <taxon>Eukaryota</taxon>
        <taxon>Metazoa</taxon>
        <taxon>Ecdysozoa</taxon>
        <taxon>Arthropoda</taxon>
        <taxon>Hexapoda</taxon>
        <taxon>Insecta</taxon>
        <taxon>Pterygota</taxon>
        <taxon>Neoptera</taxon>
        <taxon>Endopterygota</taxon>
        <taxon>Hymenoptera</taxon>
        <taxon>Apocrita</taxon>
        <taxon>Aculeata</taxon>
        <taxon>Vespoidea</taxon>
        <taxon>Vespidae</taxon>
        <taxon>Eumeninae</taxon>
        <taxon>Odynerus</taxon>
    </lineage>
</organism>
<gene>
    <name evidence="8" type="ORF">KPH14_003614</name>
</gene>
<evidence type="ECO:0000256" key="5">
    <source>
        <dbReference type="PIRNR" id="PIRNR037609"/>
    </source>
</evidence>
<evidence type="ECO:0000313" key="9">
    <source>
        <dbReference type="Proteomes" id="UP001258017"/>
    </source>
</evidence>
<comment type="subcellular location">
    <subcellularLocation>
        <location evidence="1">Cytoplasm</location>
    </subcellularLocation>
</comment>
<dbReference type="AlphaFoldDB" id="A0AAD9RDV3"/>
<evidence type="ECO:0000256" key="1">
    <source>
        <dbReference type="ARBA" id="ARBA00004496"/>
    </source>
</evidence>
<reference evidence="8" key="2">
    <citation type="journal article" date="2023" name="Commun. Biol.">
        <title>Intrasexual cuticular hydrocarbon dimorphism in a wasp sheds light on hydrocarbon biosynthesis genes in Hymenoptera.</title>
        <authorList>
            <person name="Moris V.C."/>
            <person name="Podsiadlowski L."/>
            <person name="Martin S."/>
            <person name="Oeyen J.P."/>
            <person name="Donath A."/>
            <person name="Petersen M."/>
            <person name="Wilbrandt J."/>
            <person name="Misof B."/>
            <person name="Liedtke D."/>
            <person name="Thamm M."/>
            <person name="Scheiner R."/>
            <person name="Schmitt T."/>
            <person name="Niehuis O."/>
        </authorList>
    </citation>
    <scope>NUCLEOTIDE SEQUENCE</scope>
    <source>
        <tissue evidence="8">Thorax + abdomen</tissue>
    </source>
</reference>
<evidence type="ECO:0000256" key="4">
    <source>
        <dbReference type="ARBA" id="ARBA00022490"/>
    </source>
</evidence>
<name>A0AAD9RDV3_9HYME</name>
<dbReference type="InterPro" id="IPR028119">
    <property type="entry name" value="Snapin/Pallidin/Snn1"/>
</dbReference>
<evidence type="ECO:0000256" key="3">
    <source>
        <dbReference type="ARBA" id="ARBA00019579"/>
    </source>
</evidence>
<comment type="similarity">
    <text evidence="2 5">Belongs to the BLOC1S6 family.</text>
</comment>
<dbReference type="PANTHER" id="PTHR31328">
    <property type="entry name" value="BIOGENESIS OF LYSOSOME-RELATED ORGANELLES COMPLEX 1 SUBUNIT 6"/>
    <property type="match status" value="1"/>
</dbReference>
<dbReference type="PANTHER" id="PTHR31328:SF2">
    <property type="entry name" value="BIOGENESIS OF LYSOSOME-RELATED ORGANELLES COMPLEX 1 SUBUNIT 6"/>
    <property type="match status" value="1"/>
</dbReference>
<dbReference type="GO" id="GO:0031083">
    <property type="term" value="C:BLOC-1 complex"/>
    <property type="evidence" value="ECO:0007669"/>
    <property type="project" value="TreeGrafter"/>
</dbReference>
<evidence type="ECO:0000313" key="8">
    <source>
        <dbReference type="EMBL" id="KAK2577523.1"/>
    </source>
</evidence>
<sequence>MMVDIDEVEVIEVQSQNDSVQDIVDFSKVTENLAAGILAIYRPPLEKVKKDLNELTSKQTVLLNQMQRENKNLQDVLQDTDLNEMFSTIKSYQGKLVNIKKEMIVIHDRTFKLKKRALRLQQIKQKEALNREQQREHELRREQELIGKPTISQ</sequence>
<comment type="function">
    <text evidence="5">Component of the biogenesis of lysosome-related organelles complex-1 (BLOC-1) involved in pigment granule biogenesis.</text>
</comment>
<proteinExistence type="inferred from homology"/>
<protein>
    <recommendedName>
        <fullName evidence="3 5">Biogenesis of lysosome-related organelles complex 1 subunit 6</fullName>
        <shortName evidence="5">BLOC-1 subunit 6</shortName>
    </recommendedName>
</protein>
<feature type="region of interest" description="Disordered" evidence="7">
    <location>
        <begin position="130"/>
        <end position="153"/>
    </location>
</feature>
<dbReference type="Pfam" id="PF14712">
    <property type="entry name" value="Snapin_Pallidin"/>
    <property type="match status" value="1"/>
</dbReference>
<comment type="caution">
    <text evidence="8">The sequence shown here is derived from an EMBL/GenBank/DDBJ whole genome shotgun (WGS) entry which is preliminary data.</text>
</comment>
<feature type="compositionally biased region" description="Basic and acidic residues" evidence="7">
    <location>
        <begin position="130"/>
        <end position="145"/>
    </location>
</feature>
<keyword evidence="4" id="KW-0963">Cytoplasm</keyword>
<evidence type="ECO:0000256" key="2">
    <source>
        <dbReference type="ARBA" id="ARBA00005767"/>
    </source>
</evidence>
<dbReference type="EMBL" id="JAIFRP010004357">
    <property type="protein sequence ID" value="KAK2577523.1"/>
    <property type="molecule type" value="Genomic_DNA"/>
</dbReference>
<feature type="coiled-coil region" evidence="6">
    <location>
        <begin position="45"/>
        <end position="83"/>
    </location>
</feature>
<evidence type="ECO:0000256" key="6">
    <source>
        <dbReference type="SAM" id="Coils"/>
    </source>
</evidence>
<keyword evidence="9" id="KW-1185">Reference proteome</keyword>
<dbReference type="Proteomes" id="UP001258017">
    <property type="component" value="Unassembled WGS sequence"/>
</dbReference>
<dbReference type="GO" id="GO:0030133">
    <property type="term" value="C:transport vesicle"/>
    <property type="evidence" value="ECO:0007669"/>
    <property type="project" value="TreeGrafter"/>
</dbReference>
<dbReference type="PIRSF" id="PIRSF037609">
    <property type="entry name" value="BLOC-1_complex_pallidin"/>
    <property type="match status" value="1"/>
</dbReference>
<keyword evidence="6" id="KW-0175">Coiled coil</keyword>
<evidence type="ECO:0000256" key="7">
    <source>
        <dbReference type="SAM" id="MobiDB-lite"/>
    </source>
</evidence>
<reference evidence="8" key="1">
    <citation type="submission" date="2021-08" db="EMBL/GenBank/DDBJ databases">
        <authorList>
            <person name="Misof B."/>
            <person name="Oliver O."/>
            <person name="Podsiadlowski L."/>
            <person name="Donath A."/>
            <person name="Peters R."/>
            <person name="Mayer C."/>
            <person name="Rust J."/>
            <person name="Gunkel S."/>
            <person name="Lesny P."/>
            <person name="Martin S."/>
            <person name="Oeyen J.P."/>
            <person name="Petersen M."/>
            <person name="Panagiotis P."/>
            <person name="Wilbrandt J."/>
            <person name="Tanja T."/>
        </authorList>
    </citation>
    <scope>NUCLEOTIDE SEQUENCE</scope>
    <source>
        <strain evidence="8">GBR_01_08_01A</strain>
        <tissue evidence="8">Thorax + abdomen</tissue>
    </source>
</reference>
<dbReference type="InterPro" id="IPR017242">
    <property type="entry name" value="BLOC-1_pallidin"/>
</dbReference>
<accession>A0AAD9RDV3</accession>